<evidence type="ECO:0000313" key="2">
    <source>
        <dbReference type="Proteomes" id="UP001187192"/>
    </source>
</evidence>
<proteinExistence type="predicted"/>
<gene>
    <name evidence="1" type="ORF">TIFTF001_006418</name>
</gene>
<name>A0AA87ZHE1_FICCA</name>
<dbReference type="AlphaFoldDB" id="A0AA87ZHE1"/>
<organism evidence="1 2">
    <name type="scientific">Ficus carica</name>
    <name type="common">Common fig</name>
    <dbReference type="NCBI Taxonomy" id="3494"/>
    <lineage>
        <taxon>Eukaryota</taxon>
        <taxon>Viridiplantae</taxon>
        <taxon>Streptophyta</taxon>
        <taxon>Embryophyta</taxon>
        <taxon>Tracheophyta</taxon>
        <taxon>Spermatophyta</taxon>
        <taxon>Magnoliopsida</taxon>
        <taxon>eudicotyledons</taxon>
        <taxon>Gunneridae</taxon>
        <taxon>Pentapetalae</taxon>
        <taxon>rosids</taxon>
        <taxon>fabids</taxon>
        <taxon>Rosales</taxon>
        <taxon>Moraceae</taxon>
        <taxon>Ficeae</taxon>
        <taxon>Ficus</taxon>
    </lineage>
</organism>
<sequence>MNNMKRFKEEEYLELKALVLVLPLELVYCERLLWAFVVEKRLFFYFPLHFAGRATMLLSPLSYWTHLI</sequence>
<accession>A0AA87ZHE1</accession>
<comment type="caution">
    <text evidence="1">The sequence shown here is derived from an EMBL/GenBank/DDBJ whole genome shotgun (WGS) entry which is preliminary data.</text>
</comment>
<reference evidence="1" key="1">
    <citation type="submission" date="2023-07" db="EMBL/GenBank/DDBJ databases">
        <title>draft genome sequence of fig (Ficus carica).</title>
        <authorList>
            <person name="Takahashi T."/>
            <person name="Nishimura K."/>
        </authorList>
    </citation>
    <scope>NUCLEOTIDE SEQUENCE</scope>
</reference>
<evidence type="ECO:0000313" key="1">
    <source>
        <dbReference type="EMBL" id="GMN36944.1"/>
    </source>
</evidence>
<dbReference type="Gramene" id="FCD_00005486-RA">
    <property type="protein sequence ID" value="FCD_00005486-RA:cds"/>
    <property type="gene ID" value="FCD_00005486"/>
</dbReference>
<dbReference type="Proteomes" id="UP001187192">
    <property type="component" value="Unassembled WGS sequence"/>
</dbReference>
<keyword evidence="2" id="KW-1185">Reference proteome</keyword>
<dbReference type="EMBL" id="BTGU01000006">
    <property type="protein sequence ID" value="GMN36944.1"/>
    <property type="molecule type" value="Genomic_DNA"/>
</dbReference>
<protein>
    <submittedName>
        <fullName evidence="1">Uncharacterized protein</fullName>
    </submittedName>
</protein>